<evidence type="ECO:0000256" key="2">
    <source>
        <dbReference type="PROSITE-ProRule" id="PRU01091"/>
    </source>
</evidence>
<dbReference type="InterPro" id="IPR001867">
    <property type="entry name" value="OmpR/PhoB-type_DNA-bd"/>
</dbReference>
<dbReference type="InterPro" id="IPR011990">
    <property type="entry name" value="TPR-like_helical_dom_sf"/>
</dbReference>
<dbReference type="CDD" id="cd00383">
    <property type="entry name" value="trans_reg_C"/>
    <property type="match status" value="1"/>
</dbReference>
<dbReference type="SUPFAM" id="SSF48452">
    <property type="entry name" value="TPR-like"/>
    <property type="match status" value="1"/>
</dbReference>
<dbReference type="RefSeq" id="WP_150696168.1">
    <property type="nucleotide sequence ID" value="NZ_CABPRZ010000004.1"/>
</dbReference>
<sequence length="555" mass="61953">MVQLDKLGIDKRYLFDDFILTAEGMLIRGNCQVKVPPKELAVLTILLDAGGAVVDKGDLLDAVWPFNGASEESLTRCIYALRRALQESKTDRFIETAYGKGYRFSRHVVVVSRGAQSAARTSLAILPFRSHDLLNVADLQDRLVTRLSRYAPYGLAVLPTAVTRQCHGPADIAALIDRLRPGYYLAGHAMPCGLGVHLRVELVRSDGHELIHVEDIHLDAERPAPYLELRLTDIVTKRIPGLALPRTGVRTFGSVGEAVTFMHARYHLQRHTPSGLLHALAMFEQCLGTDAHCAQLHCGRAECYFALAQLGTFDQCAAMHAAKNSVDNALAVDCRNPHALSQLAILSSLRFDRTVANTLFEQALLLAPENPYVHYHYAWHLMLEGQHSTARRSLDRALQLDPTFMAAGILRLWASFYERDVDHALAGASQILMRHSQAHPVLLSSYAVALAWAGRHAEAIKLVESLHEGDRNAGLICANRHYVRLQCGVDGGRQEADAFLSNVDCRQVRASLLPLILELKGLRTARDAWREMCEDSYPWQRFYRHDPRLDRLFSL</sequence>
<dbReference type="GO" id="GO:0000160">
    <property type="term" value="P:phosphorelay signal transduction system"/>
    <property type="evidence" value="ECO:0007669"/>
    <property type="project" value="InterPro"/>
</dbReference>
<dbReference type="SMART" id="SM00862">
    <property type="entry name" value="Trans_reg_C"/>
    <property type="match status" value="1"/>
</dbReference>
<protein>
    <submittedName>
        <fullName evidence="4">Transcriptional regulator HilA</fullName>
    </submittedName>
</protein>
<feature type="domain" description="OmpR/PhoB-type" evidence="3">
    <location>
        <begin position="10"/>
        <end position="106"/>
    </location>
</feature>
<dbReference type="EMBL" id="CABPRZ010000004">
    <property type="protein sequence ID" value="VVD84317.1"/>
    <property type="molecule type" value="Genomic_DNA"/>
</dbReference>
<dbReference type="Proteomes" id="UP000414233">
    <property type="component" value="Unassembled WGS sequence"/>
</dbReference>
<gene>
    <name evidence="4" type="primary">hilA_1</name>
    <name evidence="4" type="ORF">PTE30175_01220</name>
</gene>
<evidence type="ECO:0000259" key="3">
    <source>
        <dbReference type="PROSITE" id="PS51755"/>
    </source>
</evidence>
<dbReference type="Pfam" id="PF00486">
    <property type="entry name" value="Trans_reg_C"/>
    <property type="match status" value="1"/>
</dbReference>
<feature type="DNA-binding region" description="OmpR/PhoB-type" evidence="2">
    <location>
        <begin position="10"/>
        <end position="106"/>
    </location>
</feature>
<keyword evidence="5" id="KW-1185">Reference proteome</keyword>
<dbReference type="Gene3D" id="1.25.40.10">
    <property type="entry name" value="Tetratricopeptide repeat domain"/>
    <property type="match status" value="1"/>
</dbReference>
<reference evidence="4 5" key="1">
    <citation type="submission" date="2019-08" db="EMBL/GenBank/DDBJ databases">
        <authorList>
            <person name="Peeters C."/>
        </authorList>
    </citation>
    <scope>NUCLEOTIDE SEQUENCE [LARGE SCALE GENOMIC DNA]</scope>
    <source>
        <strain evidence="4 5">LMG 30175</strain>
    </source>
</reference>
<dbReference type="InterPro" id="IPR036388">
    <property type="entry name" value="WH-like_DNA-bd_sf"/>
</dbReference>
<keyword evidence="1 2" id="KW-0238">DNA-binding</keyword>
<dbReference type="GO" id="GO:0003677">
    <property type="term" value="F:DNA binding"/>
    <property type="evidence" value="ECO:0007669"/>
    <property type="project" value="UniProtKB-UniRule"/>
</dbReference>
<dbReference type="OrthoDB" id="9811542at2"/>
<dbReference type="AlphaFoldDB" id="A0A5E4T973"/>
<organism evidence="4 5">
    <name type="scientific">Pandoraea terrae</name>
    <dbReference type="NCBI Taxonomy" id="1537710"/>
    <lineage>
        <taxon>Bacteria</taxon>
        <taxon>Pseudomonadati</taxon>
        <taxon>Pseudomonadota</taxon>
        <taxon>Betaproteobacteria</taxon>
        <taxon>Burkholderiales</taxon>
        <taxon>Burkholderiaceae</taxon>
        <taxon>Pandoraea</taxon>
    </lineage>
</organism>
<name>A0A5E4T973_9BURK</name>
<evidence type="ECO:0000313" key="4">
    <source>
        <dbReference type="EMBL" id="VVD84317.1"/>
    </source>
</evidence>
<dbReference type="GO" id="GO:0006355">
    <property type="term" value="P:regulation of DNA-templated transcription"/>
    <property type="evidence" value="ECO:0007669"/>
    <property type="project" value="InterPro"/>
</dbReference>
<dbReference type="SUPFAM" id="SSF46894">
    <property type="entry name" value="C-terminal effector domain of the bipartite response regulators"/>
    <property type="match status" value="1"/>
</dbReference>
<dbReference type="Gene3D" id="1.10.10.10">
    <property type="entry name" value="Winged helix-like DNA-binding domain superfamily/Winged helix DNA-binding domain"/>
    <property type="match status" value="1"/>
</dbReference>
<evidence type="ECO:0000256" key="1">
    <source>
        <dbReference type="ARBA" id="ARBA00023125"/>
    </source>
</evidence>
<dbReference type="PROSITE" id="PS51755">
    <property type="entry name" value="OMPR_PHOB"/>
    <property type="match status" value="1"/>
</dbReference>
<accession>A0A5E4T973</accession>
<dbReference type="InterPro" id="IPR016032">
    <property type="entry name" value="Sig_transdc_resp-reg_C-effctor"/>
</dbReference>
<proteinExistence type="predicted"/>
<evidence type="ECO:0000313" key="5">
    <source>
        <dbReference type="Proteomes" id="UP000414233"/>
    </source>
</evidence>